<gene>
    <name evidence="2" type="ORF">EOE67_17400</name>
</gene>
<sequence>MIHLITGIPGSGKTLLAVELIVENMKSASIRPLYTNISGLKFNDLRCFELEKPEEWFNLPDGSIIVIDECQRWFRPRPNGSAVPEMISRFETHRHQGHDIILITQNPRLIDSNIRKLVELHQHMYRPFGLQSRTVMEWTTCNESPEPAQSESSSLKTKKAFDTKLFSYYQSATVHTHQRRLPWKKIYLMAGSVIFVAGCAYKFISGKVEDIEQARSHGTETSVTDTASKPGVIAASPEQEETEVEENFVFRGFERTGTNITIYFENTASGKLFTLADFEGYSKSGALTELFVESSAGRKTYQIFDSELASLLP</sequence>
<reference evidence="2 3" key="1">
    <citation type="submission" date="2019-01" db="EMBL/GenBank/DDBJ databases">
        <authorList>
            <person name="Chen W.-M."/>
        </authorList>
    </citation>
    <scope>NUCLEOTIDE SEQUENCE [LARGE SCALE GENOMIC DNA]</scope>
    <source>
        <strain evidence="2 3">KYPC3</strain>
    </source>
</reference>
<name>A0A437QFC8_9GAMM</name>
<dbReference type="SUPFAM" id="SSF52540">
    <property type="entry name" value="P-loop containing nucleoside triphosphate hydrolases"/>
    <property type="match status" value="1"/>
</dbReference>
<keyword evidence="3" id="KW-1185">Reference proteome</keyword>
<dbReference type="InterPro" id="IPR027417">
    <property type="entry name" value="P-loop_NTPase"/>
</dbReference>
<dbReference type="InterPro" id="IPR008900">
    <property type="entry name" value="Zot_N"/>
</dbReference>
<dbReference type="OrthoDB" id="8809170at2"/>
<protein>
    <submittedName>
        <fullName evidence="2">AAA family ATPase</fullName>
    </submittedName>
</protein>
<dbReference type="AlphaFoldDB" id="A0A437QFC8"/>
<dbReference type="RefSeq" id="WP_127700609.1">
    <property type="nucleotide sequence ID" value="NZ_SACS01000024.1"/>
</dbReference>
<comment type="caution">
    <text evidence="2">The sequence shown here is derived from an EMBL/GenBank/DDBJ whole genome shotgun (WGS) entry which is preliminary data.</text>
</comment>
<feature type="domain" description="Zona occludens toxin N-terminal" evidence="1">
    <location>
        <begin position="1"/>
        <end position="175"/>
    </location>
</feature>
<dbReference type="Gene3D" id="3.40.50.300">
    <property type="entry name" value="P-loop containing nucleotide triphosphate hydrolases"/>
    <property type="match status" value="1"/>
</dbReference>
<dbReference type="Pfam" id="PF05707">
    <property type="entry name" value="Zot"/>
    <property type="match status" value="1"/>
</dbReference>
<dbReference type="EMBL" id="SACS01000024">
    <property type="protein sequence ID" value="RVU33235.1"/>
    <property type="molecule type" value="Genomic_DNA"/>
</dbReference>
<proteinExistence type="predicted"/>
<accession>A0A437QFC8</accession>
<evidence type="ECO:0000259" key="1">
    <source>
        <dbReference type="Pfam" id="PF05707"/>
    </source>
</evidence>
<evidence type="ECO:0000313" key="3">
    <source>
        <dbReference type="Proteomes" id="UP000283077"/>
    </source>
</evidence>
<evidence type="ECO:0000313" key="2">
    <source>
        <dbReference type="EMBL" id="RVU33235.1"/>
    </source>
</evidence>
<dbReference type="Proteomes" id="UP000283077">
    <property type="component" value="Unassembled WGS sequence"/>
</dbReference>
<organism evidence="2 3">
    <name type="scientific">Rheinheimera riviphila</name>
    <dbReference type="NCBI Taxonomy" id="1834037"/>
    <lineage>
        <taxon>Bacteria</taxon>
        <taxon>Pseudomonadati</taxon>
        <taxon>Pseudomonadota</taxon>
        <taxon>Gammaproteobacteria</taxon>
        <taxon>Chromatiales</taxon>
        <taxon>Chromatiaceae</taxon>
        <taxon>Rheinheimera</taxon>
    </lineage>
</organism>